<dbReference type="Pfam" id="PF01545">
    <property type="entry name" value="Cation_efflux"/>
    <property type="match status" value="1"/>
</dbReference>
<comment type="caution">
    <text evidence="8">The sequence shown here is derived from an EMBL/GenBank/DDBJ whole genome shotgun (WGS) entry which is preliminary data.</text>
</comment>
<dbReference type="SUPFAM" id="SSF161111">
    <property type="entry name" value="Cation efflux protein transmembrane domain-like"/>
    <property type="match status" value="1"/>
</dbReference>
<proteinExistence type="predicted"/>
<evidence type="ECO:0000256" key="4">
    <source>
        <dbReference type="ARBA" id="ARBA00022989"/>
    </source>
</evidence>
<evidence type="ECO:0000256" key="5">
    <source>
        <dbReference type="ARBA" id="ARBA00023136"/>
    </source>
</evidence>
<dbReference type="InterPro" id="IPR002524">
    <property type="entry name" value="Cation_efflux"/>
</dbReference>
<name>A0ABV8MS62_9NEIS</name>
<evidence type="ECO:0000256" key="1">
    <source>
        <dbReference type="ARBA" id="ARBA00004141"/>
    </source>
</evidence>
<dbReference type="RefSeq" id="WP_378165478.1">
    <property type="nucleotide sequence ID" value="NZ_JBHSBU010000001.1"/>
</dbReference>
<feature type="transmembrane region" description="Helical" evidence="6">
    <location>
        <begin position="113"/>
        <end position="134"/>
    </location>
</feature>
<dbReference type="InterPro" id="IPR036837">
    <property type="entry name" value="Cation_efflux_CTD_sf"/>
</dbReference>
<evidence type="ECO:0000256" key="3">
    <source>
        <dbReference type="ARBA" id="ARBA00022692"/>
    </source>
</evidence>
<keyword evidence="9" id="KW-1185">Reference proteome</keyword>
<keyword evidence="4 6" id="KW-1133">Transmembrane helix</keyword>
<dbReference type="NCBIfam" id="TIGR01297">
    <property type="entry name" value="CDF"/>
    <property type="match status" value="1"/>
</dbReference>
<dbReference type="Proteomes" id="UP001595791">
    <property type="component" value="Unassembled WGS sequence"/>
</dbReference>
<dbReference type="EMBL" id="JBHSBU010000001">
    <property type="protein sequence ID" value="MFC4160539.1"/>
    <property type="molecule type" value="Genomic_DNA"/>
</dbReference>
<feature type="domain" description="Cation efflux protein transmembrane" evidence="7">
    <location>
        <begin position="10"/>
        <end position="212"/>
    </location>
</feature>
<feature type="transmembrane region" description="Helical" evidence="6">
    <location>
        <begin position="190"/>
        <end position="211"/>
    </location>
</feature>
<organism evidence="8 9">
    <name type="scientific">Chitinimonas lacunae</name>
    <dbReference type="NCBI Taxonomy" id="1963018"/>
    <lineage>
        <taxon>Bacteria</taxon>
        <taxon>Pseudomonadati</taxon>
        <taxon>Pseudomonadota</taxon>
        <taxon>Betaproteobacteria</taxon>
        <taxon>Neisseriales</taxon>
        <taxon>Chitinibacteraceae</taxon>
        <taxon>Chitinimonas</taxon>
    </lineage>
</organism>
<keyword evidence="3 6" id="KW-0812">Transmembrane</keyword>
<dbReference type="SUPFAM" id="SSF160240">
    <property type="entry name" value="Cation efflux protein cytoplasmic domain-like"/>
    <property type="match status" value="1"/>
</dbReference>
<comment type="subcellular location">
    <subcellularLocation>
        <location evidence="1">Membrane</location>
        <topology evidence="1">Multi-pass membrane protein</topology>
    </subcellularLocation>
</comment>
<keyword evidence="5 6" id="KW-0472">Membrane</keyword>
<evidence type="ECO:0000256" key="6">
    <source>
        <dbReference type="SAM" id="Phobius"/>
    </source>
</evidence>
<feature type="transmembrane region" description="Helical" evidence="6">
    <location>
        <begin position="76"/>
        <end position="97"/>
    </location>
</feature>
<evidence type="ECO:0000259" key="7">
    <source>
        <dbReference type="Pfam" id="PF01545"/>
    </source>
</evidence>
<keyword evidence="2" id="KW-0813">Transport</keyword>
<dbReference type="InterPro" id="IPR058533">
    <property type="entry name" value="Cation_efflux_TM"/>
</dbReference>
<evidence type="ECO:0000313" key="9">
    <source>
        <dbReference type="Proteomes" id="UP001595791"/>
    </source>
</evidence>
<dbReference type="InterPro" id="IPR027469">
    <property type="entry name" value="Cation_efflux_TMD_sf"/>
</dbReference>
<evidence type="ECO:0000313" key="8">
    <source>
        <dbReference type="EMBL" id="MFC4160539.1"/>
    </source>
</evidence>
<accession>A0ABV8MS62</accession>
<gene>
    <name evidence="8" type="ORF">ACFOW7_14460</name>
</gene>
<evidence type="ECO:0000256" key="2">
    <source>
        <dbReference type="ARBA" id="ARBA00022448"/>
    </source>
</evidence>
<feature type="transmembrane region" description="Helical" evidence="6">
    <location>
        <begin position="158"/>
        <end position="184"/>
    </location>
</feature>
<dbReference type="InterPro" id="IPR040177">
    <property type="entry name" value="SLC30A9"/>
</dbReference>
<reference evidence="9" key="1">
    <citation type="journal article" date="2019" name="Int. J. Syst. Evol. Microbiol.">
        <title>The Global Catalogue of Microorganisms (GCM) 10K type strain sequencing project: providing services to taxonomists for standard genome sequencing and annotation.</title>
        <authorList>
            <consortium name="The Broad Institute Genomics Platform"/>
            <consortium name="The Broad Institute Genome Sequencing Center for Infectious Disease"/>
            <person name="Wu L."/>
            <person name="Ma J."/>
        </authorList>
    </citation>
    <scope>NUCLEOTIDE SEQUENCE [LARGE SCALE GENOMIC DNA]</scope>
    <source>
        <strain evidence="9">LMG 29894</strain>
    </source>
</reference>
<sequence>MASADSMKSILYALCANMAIGVAKLAAALYTGSGAMLAEAVHSFADCGNQGLLIWGLKVAKTPPSPDYPLGYGKAIYFWSFIVALMLFSLGGLFSIYEGLHKLSEPEQMQAPWIAIAVLTFGVIAESISLWGAMREINKLRGSKSLWRWARESRQSELVVILGEDIAALLGLVFALVAVSLAVITENPVYDAMGGIFIGILLIAVAIFIGVEIKGLLIGQGVEPEIKAAMLKKLEADPSVAKVFNLLTMQLGNDVMVAIKAHVKADSAEELVATINRLEAELKATFPNIKWLFFEPDYHD</sequence>
<dbReference type="Gene3D" id="1.20.1510.10">
    <property type="entry name" value="Cation efflux protein transmembrane domain"/>
    <property type="match status" value="1"/>
</dbReference>
<dbReference type="PANTHER" id="PTHR13414:SF9">
    <property type="entry name" value="PROTON-COUPLED ZINC ANTIPORTER SLC30A9, MITOCHONDRIAL"/>
    <property type="match status" value="1"/>
</dbReference>
<protein>
    <submittedName>
        <fullName evidence="8">Cation diffusion facilitator family transporter</fullName>
    </submittedName>
</protein>
<dbReference type="PANTHER" id="PTHR13414">
    <property type="entry name" value="HUEL-CATION TRANSPORTER"/>
    <property type="match status" value="1"/>
</dbReference>